<dbReference type="OrthoDB" id="5232836at2759"/>
<organism evidence="1 2">
    <name type="scientific">Fusarium longipes</name>
    <dbReference type="NCBI Taxonomy" id="694270"/>
    <lineage>
        <taxon>Eukaryota</taxon>
        <taxon>Fungi</taxon>
        <taxon>Dikarya</taxon>
        <taxon>Ascomycota</taxon>
        <taxon>Pezizomycotina</taxon>
        <taxon>Sordariomycetes</taxon>
        <taxon>Hypocreomycetidae</taxon>
        <taxon>Hypocreales</taxon>
        <taxon>Nectriaceae</taxon>
        <taxon>Fusarium</taxon>
    </lineage>
</organism>
<sequence length="129" mass="14737">MFGTSLCRFHRLRYAEEALKFSALMQEWRLSYFKKAVCPGCLARKPLEEANLSADFGGFLNDAPTAWACVNCNDWVANEKNDKTNQPSLIDKKLWNSDIGCELLGLRQEVAHGKIHEIEDVEMVDRNDQ</sequence>
<name>A0A395S4V0_9HYPO</name>
<dbReference type="STRING" id="694270.A0A395S4V0"/>
<proteinExistence type="predicted"/>
<dbReference type="EMBL" id="PXOG01000207">
    <property type="protein sequence ID" value="RGP67398.1"/>
    <property type="molecule type" value="Genomic_DNA"/>
</dbReference>
<gene>
    <name evidence="1" type="ORF">FLONG3_8525</name>
</gene>
<dbReference type="AlphaFoldDB" id="A0A395S4V0"/>
<reference evidence="1 2" key="1">
    <citation type="journal article" date="2018" name="PLoS Pathog.">
        <title>Evolution of structural diversity of trichothecenes, a family of toxins produced by plant pathogenic and entomopathogenic fungi.</title>
        <authorList>
            <person name="Proctor R.H."/>
            <person name="McCormick S.P."/>
            <person name="Kim H.S."/>
            <person name="Cardoza R.E."/>
            <person name="Stanley A.M."/>
            <person name="Lindo L."/>
            <person name="Kelly A."/>
            <person name="Brown D.W."/>
            <person name="Lee T."/>
            <person name="Vaughan M.M."/>
            <person name="Alexander N.J."/>
            <person name="Busman M."/>
            <person name="Gutierrez S."/>
        </authorList>
    </citation>
    <scope>NUCLEOTIDE SEQUENCE [LARGE SCALE GENOMIC DNA]</scope>
    <source>
        <strain evidence="1 2">NRRL 20695</strain>
    </source>
</reference>
<evidence type="ECO:0000313" key="1">
    <source>
        <dbReference type="EMBL" id="RGP67398.1"/>
    </source>
</evidence>
<accession>A0A395S4V0</accession>
<keyword evidence="2" id="KW-1185">Reference proteome</keyword>
<evidence type="ECO:0000313" key="2">
    <source>
        <dbReference type="Proteomes" id="UP000266234"/>
    </source>
</evidence>
<protein>
    <submittedName>
        <fullName evidence="1">Uncharacterized protein</fullName>
    </submittedName>
</protein>
<comment type="caution">
    <text evidence="1">The sequence shown here is derived from an EMBL/GenBank/DDBJ whole genome shotgun (WGS) entry which is preliminary data.</text>
</comment>
<dbReference type="Proteomes" id="UP000266234">
    <property type="component" value="Unassembled WGS sequence"/>
</dbReference>